<dbReference type="OrthoDB" id="270763at2759"/>
<evidence type="ECO:0000256" key="2">
    <source>
        <dbReference type="ARBA" id="ARBA00009254"/>
    </source>
</evidence>
<dbReference type="InterPro" id="IPR010729">
    <property type="entry name" value="Ribosomal_uL29_mit"/>
</dbReference>
<dbReference type="FunCoup" id="A0A448YFI0">
    <property type="interactions" value="223"/>
</dbReference>
<dbReference type="Gene3D" id="6.10.140.1190">
    <property type="match status" value="1"/>
</dbReference>
<gene>
    <name evidence="8" type="ORF">BRENAR_LOCUS407</name>
</gene>
<organism evidence="8 9">
    <name type="scientific">Brettanomyces naardenensis</name>
    <name type="common">Yeast</name>
    <dbReference type="NCBI Taxonomy" id="13370"/>
    <lineage>
        <taxon>Eukaryota</taxon>
        <taxon>Fungi</taxon>
        <taxon>Dikarya</taxon>
        <taxon>Ascomycota</taxon>
        <taxon>Saccharomycotina</taxon>
        <taxon>Pichiomycetes</taxon>
        <taxon>Pichiales</taxon>
        <taxon>Pichiaceae</taxon>
        <taxon>Brettanomyces</taxon>
    </lineage>
</organism>
<dbReference type="PANTHER" id="PTHR21183">
    <property type="entry name" value="RIBOSOMAL PROTEIN L47, MITOCHONDRIAL-RELATED"/>
    <property type="match status" value="1"/>
</dbReference>
<dbReference type="EMBL" id="CAACVR010000001">
    <property type="protein sequence ID" value="VEU19670.1"/>
    <property type="molecule type" value="Genomic_DNA"/>
</dbReference>
<sequence length="298" mass="34561">MFEQQVARFSTSAKCLARSRKGYRISSSIKLRPPIIPTIDNIKVIDDHPLWQFFSHKKFVRNPEEVSFTGRSWTVQELRRKSFDDLHSLWYVCLKERNRLYREAHVYDQAESLRSQEFEGLSAMIRESMVHIKQVITEREAALNNAQAEFEVVGNEYLGEFRNAYLEDQNVETDQWYDKLERLQYAIFGIPDVLDTSLKVDLRFLEGVKFVGQLKYDKFASKIGREDLGGLKDIAEIYTVFEESATAEGVKEACAKIDEYRESNLVIPGSKEIQVVQGFINDKIKQAESDFEETSQQA</sequence>
<dbReference type="Gene3D" id="6.10.330.20">
    <property type="match status" value="1"/>
</dbReference>
<keyword evidence="9" id="KW-1185">Reference proteome</keyword>
<accession>A0A448YFI0</accession>
<dbReference type="GO" id="GO:0005762">
    <property type="term" value="C:mitochondrial large ribosomal subunit"/>
    <property type="evidence" value="ECO:0007669"/>
    <property type="project" value="TreeGrafter"/>
</dbReference>
<dbReference type="InterPro" id="IPR038340">
    <property type="entry name" value="MRP-L47_sf"/>
</dbReference>
<name>A0A448YFI0_BRENA</name>
<dbReference type="GO" id="GO:0032543">
    <property type="term" value="P:mitochondrial translation"/>
    <property type="evidence" value="ECO:0007669"/>
    <property type="project" value="TreeGrafter"/>
</dbReference>
<dbReference type="GO" id="GO:0003735">
    <property type="term" value="F:structural constituent of ribosome"/>
    <property type="evidence" value="ECO:0007669"/>
    <property type="project" value="InterPro"/>
</dbReference>
<protein>
    <recommendedName>
        <fullName evidence="6">Large ribosomal subunit protein uL29m</fullName>
    </recommendedName>
    <alternativeName>
        <fullName evidence="7">54S ribosomal protein L4, mitochondrial</fullName>
    </alternativeName>
</protein>
<comment type="similarity">
    <text evidence="2">Belongs to the universal ribosomal protein uL29 family.</text>
</comment>
<dbReference type="Proteomes" id="UP000290900">
    <property type="component" value="Unassembled WGS sequence"/>
</dbReference>
<evidence type="ECO:0000256" key="3">
    <source>
        <dbReference type="ARBA" id="ARBA00022980"/>
    </source>
</evidence>
<evidence type="ECO:0000256" key="6">
    <source>
        <dbReference type="ARBA" id="ARBA00035289"/>
    </source>
</evidence>
<evidence type="ECO:0000256" key="1">
    <source>
        <dbReference type="ARBA" id="ARBA00004173"/>
    </source>
</evidence>
<dbReference type="InParanoid" id="A0A448YFI0"/>
<keyword evidence="5" id="KW-0687">Ribonucleoprotein</keyword>
<evidence type="ECO:0000256" key="4">
    <source>
        <dbReference type="ARBA" id="ARBA00023128"/>
    </source>
</evidence>
<evidence type="ECO:0000313" key="8">
    <source>
        <dbReference type="EMBL" id="VEU19670.1"/>
    </source>
</evidence>
<evidence type="ECO:0000256" key="7">
    <source>
        <dbReference type="ARBA" id="ARBA00035399"/>
    </source>
</evidence>
<keyword evidence="4" id="KW-0496">Mitochondrion</keyword>
<dbReference type="AlphaFoldDB" id="A0A448YFI0"/>
<dbReference type="Pfam" id="PF06984">
    <property type="entry name" value="MRP-L47"/>
    <property type="match status" value="1"/>
</dbReference>
<dbReference type="STRING" id="13370.A0A448YFI0"/>
<dbReference type="PANTHER" id="PTHR21183:SF18">
    <property type="entry name" value="LARGE RIBOSOMAL SUBUNIT PROTEIN UL29M"/>
    <property type="match status" value="1"/>
</dbReference>
<comment type="subcellular location">
    <subcellularLocation>
        <location evidence="1">Mitochondrion</location>
    </subcellularLocation>
</comment>
<proteinExistence type="inferred from homology"/>
<evidence type="ECO:0000313" key="9">
    <source>
        <dbReference type="Proteomes" id="UP000290900"/>
    </source>
</evidence>
<reference evidence="8 9" key="1">
    <citation type="submission" date="2018-12" db="EMBL/GenBank/DDBJ databases">
        <authorList>
            <person name="Tiukova I."/>
            <person name="Dainat J."/>
        </authorList>
    </citation>
    <scope>NUCLEOTIDE SEQUENCE [LARGE SCALE GENOMIC DNA]</scope>
</reference>
<keyword evidence="3" id="KW-0689">Ribosomal protein</keyword>
<evidence type="ECO:0000256" key="5">
    <source>
        <dbReference type="ARBA" id="ARBA00023274"/>
    </source>
</evidence>